<dbReference type="Pfam" id="PF13730">
    <property type="entry name" value="HTH_36"/>
    <property type="match status" value="1"/>
</dbReference>
<evidence type="ECO:0000313" key="3">
    <source>
        <dbReference type="Proteomes" id="UP001243757"/>
    </source>
</evidence>
<dbReference type="RefSeq" id="WP_284479341.1">
    <property type="nucleotide sequence ID" value="NZ_JASNJD010000001.1"/>
</dbReference>
<accession>A0ABT7EW21</accession>
<keyword evidence="3" id="KW-1185">Reference proteome</keyword>
<dbReference type="Proteomes" id="UP001243757">
    <property type="component" value="Unassembled WGS sequence"/>
</dbReference>
<dbReference type="Gene3D" id="1.10.10.10">
    <property type="entry name" value="Winged helix-like DNA-binding domain superfamily/Winged helix DNA-binding domain"/>
    <property type="match status" value="1"/>
</dbReference>
<dbReference type="InterPro" id="IPR036388">
    <property type="entry name" value="WH-like_DNA-bd_sf"/>
</dbReference>
<proteinExistence type="predicted"/>
<dbReference type="EMBL" id="JASNJD010000001">
    <property type="protein sequence ID" value="MDK3016531.1"/>
    <property type="molecule type" value="Genomic_DNA"/>
</dbReference>
<name>A0ABT7EW21_9RHOB</name>
<dbReference type="SUPFAM" id="SSF46785">
    <property type="entry name" value="Winged helix' DNA-binding domain"/>
    <property type="match status" value="1"/>
</dbReference>
<dbReference type="InterPro" id="IPR036390">
    <property type="entry name" value="WH_DNA-bd_sf"/>
</dbReference>
<comment type="caution">
    <text evidence="2">The sequence shown here is derived from an EMBL/GenBank/DDBJ whole genome shotgun (WGS) entry which is preliminary data.</text>
</comment>
<organism evidence="2 3">
    <name type="scientific">Pseudodonghicola flavimaris</name>
    <dbReference type="NCBI Taxonomy" id="3050036"/>
    <lineage>
        <taxon>Bacteria</taxon>
        <taxon>Pseudomonadati</taxon>
        <taxon>Pseudomonadota</taxon>
        <taxon>Alphaproteobacteria</taxon>
        <taxon>Rhodobacterales</taxon>
        <taxon>Paracoccaceae</taxon>
        <taxon>Pseudodonghicola</taxon>
    </lineage>
</organism>
<evidence type="ECO:0000256" key="1">
    <source>
        <dbReference type="SAM" id="MobiDB-lite"/>
    </source>
</evidence>
<sequence length="275" mass="29018">MSAIFESQTLGPTERLIMLALADHADDEGRCYPSIARLRQRTGLSERAVQTNLRKLVEQGYVRIVPGGGKGNSNLYFVSANPAVGAPFDGGNPAANAPRRKCTPAAGAPQTPQEMRANPAADAPEPSGTIKGTVTEAADACARGRSGSRTGPSDGPVSVQPAPDMVQRLTHALGFDVAGIVPRYWATPDAIVIVGKWQTDLGLTPEEIIEVAVGNMRAHGAAANGPKVLTRHMQGFAAAKGLHLTPSGQPPRRASPVHLWKLDPEKFNDDGSIRE</sequence>
<feature type="region of interest" description="Disordered" evidence="1">
    <location>
        <begin position="89"/>
        <end position="161"/>
    </location>
</feature>
<reference evidence="2 3" key="1">
    <citation type="submission" date="2023-05" db="EMBL/GenBank/DDBJ databases">
        <title>Pseudodonghicola sp. nov.</title>
        <authorList>
            <person name="Huang J."/>
        </authorList>
    </citation>
    <scope>NUCLEOTIDE SEQUENCE [LARGE SCALE GENOMIC DNA]</scope>
    <source>
        <strain evidence="2 3">IC7</strain>
    </source>
</reference>
<gene>
    <name evidence="2" type="ORF">QO033_02520</name>
</gene>
<feature type="compositionally biased region" description="Basic and acidic residues" evidence="1">
    <location>
        <begin position="260"/>
        <end position="275"/>
    </location>
</feature>
<evidence type="ECO:0000313" key="2">
    <source>
        <dbReference type="EMBL" id="MDK3016531.1"/>
    </source>
</evidence>
<feature type="region of interest" description="Disordered" evidence="1">
    <location>
        <begin position="242"/>
        <end position="275"/>
    </location>
</feature>
<protein>
    <submittedName>
        <fullName evidence="2">Helix-turn-helix domain-containing protein</fullName>
    </submittedName>
</protein>